<dbReference type="Gene3D" id="3.30.70.270">
    <property type="match status" value="1"/>
</dbReference>
<reference evidence="8" key="1">
    <citation type="journal article" date="2019" name="Int. J. Syst. Evol. Microbiol.">
        <title>The Global Catalogue of Microorganisms (GCM) 10K type strain sequencing project: providing services to taxonomists for standard genome sequencing and annotation.</title>
        <authorList>
            <consortium name="The Broad Institute Genomics Platform"/>
            <consortium name="The Broad Institute Genome Sequencing Center for Infectious Disease"/>
            <person name="Wu L."/>
            <person name="Ma J."/>
        </authorList>
    </citation>
    <scope>NUCLEOTIDE SEQUENCE [LARGE SCALE GENOMIC DNA]</scope>
    <source>
        <strain evidence="8">JCM 11650</strain>
    </source>
</reference>
<dbReference type="InterPro" id="IPR000160">
    <property type="entry name" value="GGDEF_dom"/>
</dbReference>
<dbReference type="InterPro" id="IPR000700">
    <property type="entry name" value="PAS-assoc_C"/>
</dbReference>
<evidence type="ECO:0000259" key="6">
    <source>
        <dbReference type="PROSITE" id="PS50887"/>
    </source>
</evidence>
<dbReference type="InterPro" id="IPR050469">
    <property type="entry name" value="Diguanylate_Cyclase"/>
</dbReference>
<feature type="transmembrane region" description="Helical" evidence="4">
    <location>
        <begin position="20"/>
        <end position="38"/>
    </location>
</feature>
<feature type="domain" description="GGDEF" evidence="6">
    <location>
        <begin position="513"/>
        <end position="657"/>
    </location>
</feature>
<dbReference type="InterPro" id="IPR000014">
    <property type="entry name" value="PAS"/>
</dbReference>
<dbReference type="InterPro" id="IPR013655">
    <property type="entry name" value="PAS_fold_3"/>
</dbReference>
<keyword evidence="4" id="KW-1133">Transmembrane helix</keyword>
<keyword evidence="7" id="KW-0548">Nucleotidyltransferase</keyword>
<dbReference type="SUPFAM" id="SSF55073">
    <property type="entry name" value="Nucleotide cyclase"/>
    <property type="match status" value="1"/>
</dbReference>
<feature type="coiled-coil region" evidence="3">
    <location>
        <begin position="458"/>
        <end position="485"/>
    </location>
</feature>
<evidence type="ECO:0000259" key="5">
    <source>
        <dbReference type="PROSITE" id="PS50113"/>
    </source>
</evidence>
<evidence type="ECO:0000256" key="1">
    <source>
        <dbReference type="ARBA" id="ARBA00012528"/>
    </source>
</evidence>
<feature type="transmembrane region" description="Helical" evidence="4">
    <location>
        <begin position="309"/>
        <end position="331"/>
    </location>
</feature>
<dbReference type="NCBIfam" id="TIGR00254">
    <property type="entry name" value="GGDEF"/>
    <property type="match status" value="1"/>
</dbReference>
<dbReference type="CDD" id="cd01949">
    <property type="entry name" value="GGDEF"/>
    <property type="match status" value="1"/>
</dbReference>
<dbReference type="Gene3D" id="3.30.450.20">
    <property type="entry name" value="PAS domain"/>
    <property type="match status" value="1"/>
</dbReference>
<dbReference type="PANTHER" id="PTHR45138">
    <property type="entry name" value="REGULATORY COMPONENTS OF SENSORY TRANSDUCTION SYSTEM"/>
    <property type="match status" value="1"/>
</dbReference>
<keyword evidence="4" id="KW-0812">Transmembrane</keyword>
<dbReference type="EC" id="2.7.7.65" evidence="1"/>
<dbReference type="PROSITE" id="PS50887">
    <property type="entry name" value="GGDEF"/>
    <property type="match status" value="1"/>
</dbReference>
<proteinExistence type="predicted"/>
<comment type="caution">
    <text evidence="7">The sequence shown here is derived from an EMBL/GenBank/DDBJ whole genome shotgun (WGS) entry which is preliminary data.</text>
</comment>
<keyword evidence="3" id="KW-0175">Coiled coil</keyword>
<dbReference type="EMBL" id="JBHSEW010000004">
    <property type="protein sequence ID" value="MFC4621776.1"/>
    <property type="molecule type" value="Genomic_DNA"/>
</dbReference>
<dbReference type="SMART" id="SM00086">
    <property type="entry name" value="PAC"/>
    <property type="match status" value="1"/>
</dbReference>
<dbReference type="InterPro" id="IPR035965">
    <property type="entry name" value="PAS-like_dom_sf"/>
</dbReference>
<keyword evidence="7" id="KW-0808">Transferase</keyword>
<dbReference type="PANTHER" id="PTHR45138:SF9">
    <property type="entry name" value="DIGUANYLATE CYCLASE DGCM-RELATED"/>
    <property type="match status" value="1"/>
</dbReference>
<dbReference type="Gene3D" id="2.10.70.100">
    <property type="match status" value="1"/>
</dbReference>
<dbReference type="NCBIfam" id="TIGR00229">
    <property type="entry name" value="sensory_box"/>
    <property type="match status" value="1"/>
</dbReference>
<protein>
    <recommendedName>
        <fullName evidence="1">diguanylate cyclase</fullName>
        <ecNumber evidence="1">2.7.7.65</ecNumber>
    </recommendedName>
</protein>
<dbReference type="InterPro" id="IPR043128">
    <property type="entry name" value="Rev_trsase/Diguanyl_cyclase"/>
</dbReference>
<dbReference type="SUPFAM" id="SSF55785">
    <property type="entry name" value="PYP-like sensor domain (PAS domain)"/>
    <property type="match status" value="1"/>
</dbReference>
<gene>
    <name evidence="7" type="ORF">ACFO3A_06055</name>
</gene>
<dbReference type="CDD" id="cd00130">
    <property type="entry name" value="PAS"/>
    <property type="match status" value="1"/>
</dbReference>
<keyword evidence="4" id="KW-0472">Membrane</keyword>
<evidence type="ECO:0000313" key="8">
    <source>
        <dbReference type="Proteomes" id="UP001595967"/>
    </source>
</evidence>
<dbReference type="SMART" id="SM00267">
    <property type="entry name" value="GGDEF"/>
    <property type="match status" value="1"/>
</dbReference>
<dbReference type="InterPro" id="IPR029787">
    <property type="entry name" value="Nucleotide_cyclase"/>
</dbReference>
<evidence type="ECO:0000256" key="4">
    <source>
        <dbReference type="SAM" id="Phobius"/>
    </source>
</evidence>
<evidence type="ECO:0000313" key="7">
    <source>
        <dbReference type="EMBL" id="MFC4621776.1"/>
    </source>
</evidence>
<name>A0ABV9GU87_9BURK</name>
<dbReference type="RefSeq" id="WP_377724860.1">
    <property type="nucleotide sequence ID" value="NZ_JBHSEW010000004.1"/>
</dbReference>
<dbReference type="GO" id="GO:0052621">
    <property type="term" value="F:diguanylate cyclase activity"/>
    <property type="evidence" value="ECO:0007669"/>
    <property type="project" value="UniProtKB-EC"/>
</dbReference>
<dbReference type="Pfam" id="PF00990">
    <property type="entry name" value="GGDEF"/>
    <property type="match status" value="1"/>
</dbReference>
<dbReference type="Proteomes" id="UP001595967">
    <property type="component" value="Unassembled WGS sequence"/>
</dbReference>
<keyword evidence="8" id="KW-1185">Reference proteome</keyword>
<dbReference type="Pfam" id="PF08447">
    <property type="entry name" value="PAS_3"/>
    <property type="match status" value="1"/>
</dbReference>
<feature type="domain" description="PAC" evidence="5">
    <location>
        <begin position="421"/>
        <end position="474"/>
    </location>
</feature>
<organism evidence="7 8">
    <name type="scientific">Comamonas nitrativorans</name>
    <dbReference type="NCBI Taxonomy" id="108437"/>
    <lineage>
        <taxon>Bacteria</taxon>
        <taxon>Pseudomonadati</taxon>
        <taxon>Pseudomonadota</taxon>
        <taxon>Betaproteobacteria</taxon>
        <taxon>Burkholderiales</taxon>
        <taxon>Comamonadaceae</taxon>
        <taxon>Comamonas</taxon>
    </lineage>
</organism>
<evidence type="ECO:0000256" key="2">
    <source>
        <dbReference type="ARBA" id="ARBA00034247"/>
    </source>
</evidence>
<dbReference type="PROSITE" id="PS50113">
    <property type="entry name" value="PAC"/>
    <property type="match status" value="1"/>
</dbReference>
<comment type="catalytic activity">
    <reaction evidence="2">
        <text>2 GTP = 3',3'-c-di-GMP + 2 diphosphate</text>
        <dbReference type="Rhea" id="RHEA:24898"/>
        <dbReference type="ChEBI" id="CHEBI:33019"/>
        <dbReference type="ChEBI" id="CHEBI:37565"/>
        <dbReference type="ChEBI" id="CHEBI:58805"/>
        <dbReference type="EC" id="2.7.7.65"/>
    </reaction>
</comment>
<evidence type="ECO:0000256" key="3">
    <source>
        <dbReference type="SAM" id="Coils"/>
    </source>
</evidence>
<sequence length="658" mass="73515">MEALTREKNAAYKKQKRGYWLLVLGVVLLALSSVVWVYERRSDEYSLQVQERLRLVGEVQSKSVADWRRARMADAGALSQDPLFSKALAEWLHSQQRDHRQEALLRQRLRVLVEYDQYALVYLLDTRGQLLMSTDSAALPRPLPAQERQALQQALDRAEPVAVEPQAPGYFAFPFFGVMTPLYDGFEPVGVAWLVMDLRGTLFPLVQAWQVQSQSAEAVLTQLEGEDSVININPLPKSGVAALSKPLPLTRSGPAMQAVRGGRGIVRGVNHMDQPVISMVSAIDGAPWWLIVQIDEAEILNDARRREGLAFGLLIGALLLLLALLGGIWQWSAWRAERTLKRELQLHIRWLDSAQQAAALGYFVYDLGKKEFYISEITARIFGVAAGGWLPLHRWAALVEKEDRKAVFAAHEQTIAQRQHLHVQYRIRRADNGVQRWIQVWAELDGREGERPSCMIGIVQDITERKQVDEQLEEYRRQLENQVRLDPLTGIANRLALQEALHKEWRRAARHGQSVALLMLDLDYFKAYNDTYGHVQGDVCLCEVARVLAASVGREGELVARYGGEEFMVLLPGSTLAQAQAFGQQLVLAVQRLDLPHAGSSVPGQRVTISVGVACARPGGLQEPEQTDGFTALIERADGALYAAKQAGRDRCCAVPGP</sequence>
<accession>A0ABV9GU87</accession>
<dbReference type="InterPro" id="IPR001610">
    <property type="entry name" value="PAC"/>
</dbReference>